<comment type="caution">
    <text evidence="1">The sequence shown here is derived from an EMBL/GenBank/DDBJ whole genome shotgun (WGS) entry which is preliminary data.</text>
</comment>
<name>A0ABW2Q972_9MICO</name>
<evidence type="ECO:0000313" key="2">
    <source>
        <dbReference type="Proteomes" id="UP001596455"/>
    </source>
</evidence>
<dbReference type="EMBL" id="JBHTCQ010000002">
    <property type="protein sequence ID" value="MFC7406029.1"/>
    <property type="molecule type" value="Genomic_DNA"/>
</dbReference>
<dbReference type="RefSeq" id="WP_382395007.1">
    <property type="nucleotide sequence ID" value="NZ_JBHTCQ010000002.1"/>
</dbReference>
<dbReference type="InterPro" id="IPR005583">
    <property type="entry name" value="YaaA"/>
</dbReference>
<evidence type="ECO:0000313" key="1">
    <source>
        <dbReference type="EMBL" id="MFC7406029.1"/>
    </source>
</evidence>
<sequence length="272" mass="29121">MLLLLPPSEGKTAPAHGRPVDLAELSAPGLAGARDRVLDHLIDSSARPDATGILGVGAGLAEEVRANTALRTAPAGPAATVYTGVLFAAARLGHLTGTARRRATASVRIFSGLWGVLAPGDRIPAYRLSMDVTLPGLEPRRKLSAYWREHLPEVLDEQAVGDVVVDCRSATYAASWRPPAGSDHVDVRVVREHDGRRQVVSHNAKHARGLLVHHLLTRPGRPLRSAQDVAAAAEEMVTRDEPAQGENTGQVDAVELDHRPRGWTLTLVSRRA</sequence>
<dbReference type="Pfam" id="PF03883">
    <property type="entry name" value="H2O2_YaaD"/>
    <property type="match status" value="1"/>
</dbReference>
<proteinExistence type="predicted"/>
<keyword evidence="2" id="KW-1185">Reference proteome</keyword>
<dbReference type="Proteomes" id="UP001596455">
    <property type="component" value="Unassembled WGS sequence"/>
</dbReference>
<organism evidence="1 2">
    <name type="scientific">Georgenia alba</name>
    <dbReference type="NCBI Taxonomy" id="2233858"/>
    <lineage>
        <taxon>Bacteria</taxon>
        <taxon>Bacillati</taxon>
        <taxon>Actinomycetota</taxon>
        <taxon>Actinomycetes</taxon>
        <taxon>Micrococcales</taxon>
        <taxon>Bogoriellaceae</taxon>
        <taxon>Georgenia</taxon>
    </lineage>
</organism>
<gene>
    <name evidence="1" type="ORF">ACFQQL_12980</name>
</gene>
<protein>
    <submittedName>
        <fullName evidence="1">YaaA family protein</fullName>
    </submittedName>
</protein>
<dbReference type="PANTHER" id="PTHR30283:SF4">
    <property type="entry name" value="PEROXIDE STRESS RESISTANCE PROTEIN YAAA"/>
    <property type="match status" value="1"/>
</dbReference>
<dbReference type="PANTHER" id="PTHR30283">
    <property type="entry name" value="PEROXIDE STRESS RESPONSE PROTEIN YAAA"/>
    <property type="match status" value="1"/>
</dbReference>
<accession>A0ABW2Q972</accession>
<reference evidence="2" key="1">
    <citation type="journal article" date="2019" name="Int. J. Syst. Evol. Microbiol.">
        <title>The Global Catalogue of Microorganisms (GCM) 10K type strain sequencing project: providing services to taxonomists for standard genome sequencing and annotation.</title>
        <authorList>
            <consortium name="The Broad Institute Genomics Platform"/>
            <consortium name="The Broad Institute Genome Sequencing Center for Infectious Disease"/>
            <person name="Wu L."/>
            <person name="Ma J."/>
        </authorList>
    </citation>
    <scope>NUCLEOTIDE SEQUENCE [LARGE SCALE GENOMIC DNA]</scope>
    <source>
        <strain evidence="2">JCM 1490</strain>
    </source>
</reference>